<dbReference type="EMBL" id="CAADFC020000004">
    <property type="protein sequence ID" value="VIO65149.1"/>
    <property type="molecule type" value="Genomic_DNA"/>
</dbReference>
<dbReference type="AlphaFoldDB" id="A0A508SRY6"/>
<reference evidence="1" key="1">
    <citation type="submission" date="2019-02" db="EMBL/GenBank/DDBJ databases">
        <authorList>
            <person name="Pothier F.J."/>
        </authorList>
    </citation>
    <scope>NUCLEOTIDE SEQUENCE</scope>
    <source>
        <strain evidence="1">CI-1B</strain>
    </source>
</reference>
<organism evidence="1 2">
    <name type="scientific">Bradyrhizobium ivorense</name>
    <dbReference type="NCBI Taxonomy" id="2511166"/>
    <lineage>
        <taxon>Bacteria</taxon>
        <taxon>Pseudomonadati</taxon>
        <taxon>Pseudomonadota</taxon>
        <taxon>Alphaproteobacteria</taxon>
        <taxon>Hyphomicrobiales</taxon>
        <taxon>Nitrobacteraceae</taxon>
        <taxon>Bradyrhizobium</taxon>
    </lineage>
</organism>
<evidence type="ECO:0000313" key="1">
    <source>
        <dbReference type="EMBL" id="VIO65149.1"/>
    </source>
</evidence>
<sequence>MLVKRVFYHRAASGIDHRAKRHLMCRLGVGQPQRV</sequence>
<accession>A0A508SRY6</accession>
<keyword evidence="2" id="KW-1185">Reference proteome</keyword>
<comment type="caution">
    <text evidence="1">The sequence shown here is derived from an EMBL/GenBank/DDBJ whole genome shotgun (WGS) entry which is preliminary data.</text>
</comment>
<protein>
    <submittedName>
        <fullName evidence="1">Uncharacterized protein</fullName>
    </submittedName>
</protein>
<gene>
    <name evidence="1" type="ORF">CI1B_02460</name>
</gene>
<evidence type="ECO:0000313" key="2">
    <source>
        <dbReference type="Proteomes" id="UP000328092"/>
    </source>
</evidence>
<dbReference type="Proteomes" id="UP000328092">
    <property type="component" value="Unassembled WGS sequence"/>
</dbReference>
<name>A0A508SRY6_9BRAD</name>
<proteinExistence type="predicted"/>